<evidence type="ECO:0000313" key="3">
    <source>
        <dbReference type="EMBL" id="MDM4014670.1"/>
    </source>
</evidence>
<dbReference type="PANTHER" id="PTHR11927">
    <property type="entry name" value="GALACTOSIDE 2-L-FUCOSYLTRANSFERASE"/>
    <property type="match status" value="1"/>
</dbReference>
<dbReference type="RefSeq" id="WP_289162351.1">
    <property type="nucleotide sequence ID" value="NZ_JASZZN010000003.1"/>
</dbReference>
<accession>A0ABT7PDT8</accession>
<dbReference type="Pfam" id="PF01531">
    <property type="entry name" value="Glyco_transf_11"/>
    <property type="match status" value="1"/>
</dbReference>
<dbReference type="Proteomes" id="UP001239462">
    <property type="component" value="Unassembled WGS sequence"/>
</dbReference>
<dbReference type="EMBL" id="JASZZN010000003">
    <property type="protein sequence ID" value="MDM4014670.1"/>
    <property type="molecule type" value="Genomic_DNA"/>
</dbReference>
<sequence length="321" mass="36171">MLVIARRYGQLGNRLFLFAHLIAAAKHYGVALRNPCFAEYAHLFPRMSDDLWCRYEPDSNVKSSREKTASRHASPPSLAQRTRLMHAIEIGTKTLYLARLREHPFKIIRLSKHDECDLAGNEFESAARSGRVVLLQGWRFRSDAFLMQHWASIKDFFSLGVRDRNAVDESLATARRDCDVVVGVHIRRGDYANFMDGRYYFDDACYARWMHQVREQFPGRKINFLVCTHEAIDESSFKGLSVFRGPGSAIGDMYSLAETDVMLGPPSTFTGWASFIGQAPRIELQSAEKSVALPPHVQESILSGSIQGKGTVQIVGNRLVG</sequence>
<evidence type="ECO:0000256" key="1">
    <source>
        <dbReference type="ARBA" id="ARBA00022676"/>
    </source>
</evidence>
<proteinExistence type="predicted"/>
<name>A0ABT7PDT8_9BACT</name>
<keyword evidence="1" id="KW-0328">Glycosyltransferase</keyword>
<keyword evidence="4" id="KW-1185">Reference proteome</keyword>
<gene>
    <name evidence="3" type="ORF">QTN89_04450</name>
</gene>
<comment type="caution">
    <text evidence="3">The sequence shown here is derived from an EMBL/GenBank/DDBJ whole genome shotgun (WGS) entry which is preliminary data.</text>
</comment>
<organism evidence="3 4">
    <name type="scientific">Roseiconus lacunae</name>
    <dbReference type="NCBI Taxonomy" id="2605694"/>
    <lineage>
        <taxon>Bacteria</taxon>
        <taxon>Pseudomonadati</taxon>
        <taxon>Planctomycetota</taxon>
        <taxon>Planctomycetia</taxon>
        <taxon>Pirellulales</taxon>
        <taxon>Pirellulaceae</taxon>
        <taxon>Roseiconus</taxon>
    </lineage>
</organism>
<dbReference type="InterPro" id="IPR002516">
    <property type="entry name" value="Glyco_trans_11"/>
</dbReference>
<keyword evidence="2" id="KW-0808">Transferase</keyword>
<evidence type="ECO:0000256" key="2">
    <source>
        <dbReference type="ARBA" id="ARBA00022679"/>
    </source>
</evidence>
<reference evidence="3 4" key="1">
    <citation type="submission" date="2023-06" db="EMBL/GenBank/DDBJ databases">
        <title>Roseiconus lacunae JC819 isolated from Gulf of Mannar region, Tamil Nadu.</title>
        <authorList>
            <person name="Pk S."/>
            <person name="Ch S."/>
            <person name="Ch V.R."/>
        </authorList>
    </citation>
    <scope>NUCLEOTIDE SEQUENCE [LARGE SCALE GENOMIC DNA]</scope>
    <source>
        <strain evidence="3 4">JC819</strain>
    </source>
</reference>
<evidence type="ECO:0000313" key="4">
    <source>
        <dbReference type="Proteomes" id="UP001239462"/>
    </source>
</evidence>
<dbReference type="PANTHER" id="PTHR11927:SF9">
    <property type="entry name" value="L-FUCOSYLTRANSFERASE"/>
    <property type="match status" value="1"/>
</dbReference>
<protein>
    <submittedName>
        <fullName evidence="3">Alpha-1,2-fucosyltransferase</fullName>
    </submittedName>
</protein>